<name>A0A921NEA8_9PSED</name>
<dbReference type="RefSeq" id="WP_278914914.1">
    <property type="nucleotide sequence ID" value="NZ_DYTS01000022.1"/>
</dbReference>
<dbReference type="SUPFAM" id="SSF53383">
    <property type="entry name" value="PLP-dependent transferases"/>
    <property type="match status" value="1"/>
</dbReference>
<accession>A0A921NEA8</accession>
<dbReference type="InterPro" id="IPR015421">
    <property type="entry name" value="PyrdxlP-dep_Trfase_major"/>
</dbReference>
<dbReference type="InterPro" id="IPR050087">
    <property type="entry name" value="AON_synthase_class-II"/>
</dbReference>
<comment type="caution">
    <text evidence="4">The sequence shown here is derived from an EMBL/GenBank/DDBJ whole genome shotgun (WGS) entry which is preliminary data.</text>
</comment>
<dbReference type="Gene3D" id="3.90.1150.10">
    <property type="entry name" value="Aspartate Aminotransferase, domain 1"/>
    <property type="match status" value="1"/>
</dbReference>
<gene>
    <name evidence="4" type="ORF">K8W20_01225</name>
</gene>
<evidence type="ECO:0000313" key="5">
    <source>
        <dbReference type="Proteomes" id="UP000752172"/>
    </source>
</evidence>
<keyword evidence="2" id="KW-0808">Transferase</keyword>
<reference evidence="4" key="1">
    <citation type="journal article" date="2021" name="PeerJ">
        <title>Extensive microbial diversity within the chicken gut microbiome revealed by metagenomics and culture.</title>
        <authorList>
            <person name="Gilroy R."/>
            <person name="Ravi A."/>
            <person name="Getino M."/>
            <person name="Pursley I."/>
            <person name="Horton D.L."/>
            <person name="Alikhan N.F."/>
            <person name="Baker D."/>
            <person name="Gharbi K."/>
            <person name="Hall N."/>
            <person name="Watson M."/>
            <person name="Adriaenssens E.M."/>
            <person name="Foster-Nyarko E."/>
            <person name="Jarju S."/>
            <person name="Secka A."/>
            <person name="Antonio M."/>
            <person name="Oren A."/>
            <person name="Chaudhuri R.R."/>
            <person name="La Ragione R."/>
            <person name="Hildebrand F."/>
            <person name="Pallen M.J."/>
        </authorList>
    </citation>
    <scope>NUCLEOTIDE SEQUENCE</scope>
    <source>
        <strain evidence="4">ChiSjej2B20-17149</strain>
    </source>
</reference>
<evidence type="ECO:0000259" key="3">
    <source>
        <dbReference type="Pfam" id="PF00155"/>
    </source>
</evidence>
<feature type="domain" description="Aminotransferase class I/classII large" evidence="3">
    <location>
        <begin position="46"/>
        <end position="389"/>
    </location>
</feature>
<dbReference type="Proteomes" id="UP000752172">
    <property type="component" value="Unassembled WGS sequence"/>
</dbReference>
<sequence>MNSYSNIRKISAIGDPFWERTQAAGMSGVVAKNRGDGLMEVAGKAFINMCSYSYLGLDSNPKILEGSIAALREAGTLNSSTSRVRIKLSLLDEVESSLSELYSLNALTTSSCASAASAVLPLLAAGVLTENTPPLMVFDRSAHFCLSLMKPICADETQVLTSAHNDLEFLEDCCRKNARVVYVADGVYSTGGVARIKELMMLQEKYGLFVLYDEAHGLSIKGKNGCGVVLEEMGGLNANTMLIVSLNKGFGGSGGAIFFDDSIKRSSLLRFGGPLSWSQRINTAGLGAILASIQIHASNEISVLQARLADNISRFDELVPSAAEGDGLPIRLIPMLDEVHAISAAQELMRQGFYTSPLFYPVVPKNTPGLRIMLRANLQDADLVKFCTAVRSVL</sequence>
<dbReference type="Pfam" id="PF00155">
    <property type="entry name" value="Aminotran_1_2"/>
    <property type="match status" value="1"/>
</dbReference>
<evidence type="ECO:0000313" key="4">
    <source>
        <dbReference type="EMBL" id="HJH17321.1"/>
    </source>
</evidence>
<dbReference type="GO" id="GO:0008483">
    <property type="term" value="F:transaminase activity"/>
    <property type="evidence" value="ECO:0007669"/>
    <property type="project" value="UniProtKB-KW"/>
</dbReference>
<proteinExistence type="predicted"/>
<dbReference type="Gene3D" id="3.40.640.10">
    <property type="entry name" value="Type I PLP-dependent aspartate aminotransferase-like (Major domain)"/>
    <property type="match status" value="1"/>
</dbReference>
<dbReference type="EMBL" id="DYTS01000022">
    <property type="protein sequence ID" value="HJH17321.1"/>
    <property type="molecule type" value="Genomic_DNA"/>
</dbReference>
<comment type="cofactor">
    <cofactor evidence="1">
        <name>pyridoxal 5'-phosphate</name>
        <dbReference type="ChEBI" id="CHEBI:597326"/>
    </cofactor>
</comment>
<keyword evidence="4" id="KW-0032">Aminotransferase</keyword>
<dbReference type="NCBIfam" id="NF005697">
    <property type="entry name" value="PRK07505.1"/>
    <property type="match status" value="1"/>
</dbReference>
<dbReference type="InterPro" id="IPR015424">
    <property type="entry name" value="PyrdxlP-dep_Trfase"/>
</dbReference>
<dbReference type="PANTHER" id="PTHR13693">
    <property type="entry name" value="CLASS II AMINOTRANSFERASE/8-AMINO-7-OXONONANOATE SYNTHASE"/>
    <property type="match status" value="1"/>
</dbReference>
<dbReference type="GO" id="GO:0030170">
    <property type="term" value="F:pyridoxal phosphate binding"/>
    <property type="evidence" value="ECO:0007669"/>
    <property type="project" value="InterPro"/>
</dbReference>
<dbReference type="InterPro" id="IPR015422">
    <property type="entry name" value="PyrdxlP-dep_Trfase_small"/>
</dbReference>
<dbReference type="InterPro" id="IPR004839">
    <property type="entry name" value="Aminotransferase_I/II_large"/>
</dbReference>
<evidence type="ECO:0000256" key="2">
    <source>
        <dbReference type="ARBA" id="ARBA00022679"/>
    </source>
</evidence>
<reference evidence="4" key="2">
    <citation type="submission" date="2021-09" db="EMBL/GenBank/DDBJ databases">
        <authorList>
            <person name="Gilroy R."/>
        </authorList>
    </citation>
    <scope>NUCLEOTIDE SEQUENCE</scope>
    <source>
        <strain evidence="4">ChiSjej2B20-17149</strain>
    </source>
</reference>
<protein>
    <submittedName>
        <fullName evidence="4">Aminotransferase class I/II-fold pyridoxal phosphate-dependent enzyme</fullName>
    </submittedName>
</protein>
<organism evidence="4 5">
    <name type="scientific">Pseudomonas lactis</name>
    <dbReference type="NCBI Taxonomy" id="1615674"/>
    <lineage>
        <taxon>Bacteria</taxon>
        <taxon>Pseudomonadati</taxon>
        <taxon>Pseudomonadota</taxon>
        <taxon>Gammaproteobacteria</taxon>
        <taxon>Pseudomonadales</taxon>
        <taxon>Pseudomonadaceae</taxon>
        <taxon>Pseudomonas</taxon>
    </lineage>
</organism>
<dbReference type="AlphaFoldDB" id="A0A921NEA8"/>
<evidence type="ECO:0000256" key="1">
    <source>
        <dbReference type="ARBA" id="ARBA00001933"/>
    </source>
</evidence>